<dbReference type="Pfam" id="PF19728">
    <property type="entry name" value="DUF6220"/>
    <property type="match status" value="1"/>
</dbReference>
<dbReference type="RefSeq" id="WP_210042770.1">
    <property type="nucleotide sequence ID" value="NZ_JBHLVU010000023.1"/>
</dbReference>
<name>A0ABS7C3G6_9BACL</name>
<accession>A0ABS7C3G6</accession>
<proteinExistence type="predicted"/>
<reference evidence="2 3" key="1">
    <citation type="submission" date="2021-07" db="EMBL/GenBank/DDBJ databases">
        <title>Paenibacillus radiodurans sp. nov., isolated from the southeastern edge of Tengger Desert.</title>
        <authorList>
            <person name="Zhang G."/>
        </authorList>
    </citation>
    <scope>NUCLEOTIDE SEQUENCE [LARGE SCALE GENOMIC DNA]</scope>
    <source>
        <strain evidence="2 3">CCM 7311</strain>
    </source>
</reference>
<evidence type="ECO:0000313" key="3">
    <source>
        <dbReference type="Proteomes" id="UP001519887"/>
    </source>
</evidence>
<organism evidence="2 3">
    <name type="scientific">Paenibacillus sepulcri</name>
    <dbReference type="NCBI Taxonomy" id="359917"/>
    <lineage>
        <taxon>Bacteria</taxon>
        <taxon>Bacillati</taxon>
        <taxon>Bacillota</taxon>
        <taxon>Bacilli</taxon>
        <taxon>Bacillales</taxon>
        <taxon>Paenibacillaceae</taxon>
        <taxon>Paenibacillus</taxon>
    </lineage>
</organism>
<evidence type="ECO:0000313" key="2">
    <source>
        <dbReference type="EMBL" id="MBW7455434.1"/>
    </source>
</evidence>
<dbReference type="Proteomes" id="UP001519887">
    <property type="component" value="Unassembled WGS sequence"/>
</dbReference>
<keyword evidence="3" id="KW-1185">Reference proteome</keyword>
<keyword evidence="1" id="KW-0812">Transmembrane</keyword>
<dbReference type="EMBL" id="JAHZIK010000364">
    <property type="protein sequence ID" value="MBW7455434.1"/>
    <property type="molecule type" value="Genomic_DNA"/>
</dbReference>
<feature type="transmembrane region" description="Helical" evidence="1">
    <location>
        <begin position="65"/>
        <end position="82"/>
    </location>
</feature>
<gene>
    <name evidence="2" type="ORF">K0U00_15520</name>
</gene>
<feature type="transmembrane region" description="Helical" evidence="1">
    <location>
        <begin position="118"/>
        <end position="139"/>
    </location>
</feature>
<protein>
    <recommendedName>
        <fullName evidence="4">DoxX family protein</fullName>
    </recommendedName>
</protein>
<keyword evidence="1" id="KW-1133">Transmembrane helix</keyword>
<feature type="transmembrane region" description="Helical" evidence="1">
    <location>
        <begin position="28"/>
        <end position="53"/>
    </location>
</feature>
<feature type="transmembrane region" description="Helical" evidence="1">
    <location>
        <begin position="89"/>
        <end position="106"/>
    </location>
</feature>
<evidence type="ECO:0000256" key="1">
    <source>
        <dbReference type="SAM" id="Phobius"/>
    </source>
</evidence>
<comment type="caution">
    <text evidence="2">The sequence shown here is derived from an EMBL/GenBank/DDBJ whole genome shotgun (WGS) entry which is preliminary data.</text>
</comment>
<sequence length="147" mass="16417">MPTNQADLENQTDAEIKAKQTGASYIRLALFLLAAVFAVCVVMQVFLAGMASFVDSSHWQDHRSFVHYFEMIPLAMLVLTFIGPTGRTIRFLGFGMVILIIMQYLTAHMGGRIPELAALHPVLALLLFWISMIAVKRAFSAWRSGRV</sequence>
<evidence type="ECO:0008006" key="4">
    <source>
        <dbReference type="Google" id="ProtNLM"/>
    </source>
</evidence>
<dbReference type="InterPro" id="IPR046192">
    <property type="entry name" value="DUF6220"/>
</dbReference>
<keyword evidence="1" id="KW-0472">Membrane</keyword>